<keyword evidence="2" id="KW-0229">DNA integration</keyword>
<dbReference type="Proteomes" id="UP000198807">
    <property type="component" value="Unassembled WGS sequence"/>
</dbReference>
<dbReference type="Gene3D" id="1.10.150.130">
    <property type="match status" value="1"/>
</dbReference>
<dbReference type="GO" id="GO:0003677">
    <property type="term" value="F:DNA binding"/>
    <property type="evidence" value="ECO:0007669"/>
    <property type="project" value="UniProtKB-UniRule"/>
</dbReference>
<dbReference type="EMBL" id="FOBC01000035">
    <property type="protein sequence ID" value="SEM22024.1"/>
    <property type="molecule type" value="Genomic_DNA"/>
</dbReference>
<dbReference type="STRING" id="650850.SAMN04488129_1357"/>
<evidence type="ECO:0000313" key="8">
    <source>
        <dbReference type="EMBL" id="SEM22024.1"/>
    </source>
</evidence>
<keyword evidence="4" id="KW-0233">DNA recombination</keyword>
<feature type="domain" description="Core-binding (CB)" evidence="7">
    <location>
        <begin position="8"/>
        <end position="101"/>
    </location>
</feature>
<dbReference type="AlphaFoldDB" id="A0A1H7WKZ0"/>
<protein>
    <submittedName>
        <fullName evidence="8">Site-specific recombinase XerD</fullName>
    </submittedName>
</protein>
<proteinExistence type="predicted"/>
<feature type="domain" description="Tyr recombinase" evidence="6">
    <location>
        <begin position="125"/>
        <end position="310"/>
    </location>
</feature>
<dbReference type="InterPro" id="IPR044068">
    <property type="entry name" value="CB"/>
</dbReference>
<evidence type="ECO:0000256" key="4">
    <source>
        <dbReference type="ARBA" id="ARBA00023172"/>
    </source>
</evidence>
<dbReference type="PROSITE" id="PS51900">
    <property type="entry name" value="CB"/>
    <property type="match status" value="1"/>
</dbReference>
<dbReference type="Pfam" id="PF00589">
    <property type="entry name" value="Phage_integrase"/>
    <property type="match status" value="1"/>
</dbReference>
<evidence type="ECO:0000313" key="9">
    <source>
        <dbReference type="Proteomes" id="UP000198807"/>
    </source>
</evidence>
<dbReference type="RefSeq" id="WP_089715922.1">
    <property type="nucleotide sequence ID" value="NZ_FOBC01000035.1"/>
</dbReference>
<keyword evidence="9" id="KW-1185">Reference proteome</keyword>
<dbReference type="GO" id="GO:0007059">
    <property type="term" value="P:chromosome segregation"/>
    <property type="evidence" value="ECO:0007669"/>
    <property type="project" value="UniProtKB-KW"/>
</dbReference>
<dbReference type="PANTHER" id="PTHR30349:SF81">
    <property type="entry name" value="TYROSINE RECOMBINASE XERC"/>
    <property type="match status" value="1"/>
</dbReference>
<dbReference type="InterPro" id="IPR002104">
    <property type="entry name" value="Integrase_catalytic"/>
</dbReference>
<dbReference type="InterPro" id="IPR050090">
    <property type="entry name" value="Tyrosine_recombinase_XerCD"/>
</dbReference>
<evidence type="ECO:0000256" key="3">
    <source>
        <dbReference type="ARBA" id="ARBA00023125"/>
    </source>
</evidence>
<dbReference type="GO" id="GO:0015074">
    <property type="term" value="P:DNA integration"/>
    <property type="evidence" value="ECO:0007669"/>
    <property type="project" value="UniProtKB-KW"/>
</dbReference>
<evidence type="ECO:0000256" key="1">
    <source>
        <dbReference type="ARBA" id="ARBA00022829"/>
    </source>
</evidence>
<dbReference type="InterPro" id="IPR010998">
    <property type="entry name" value="Integrase_recombinase_N"/>
</dbReference>
<gene>
    <name evidence="8" type="ORF">SAMN04488129_1357</name>
</gene>
<keyword evidence="1" id="KW-0159">Chromosome partition</keyword>
<evidence type="ECO:0000256" key="5">
    <source>
        <dbReference type="PROSITE-ProRule" id="PRU01248"/>
    </source>
</evidence>
<keyword evidence="3 5" id="KW-0238">DNA-binding</keyword>
<dbReference type="Gene3D" id="1.10.443.10">
    <property type="entry name" value="Intergrase catalytic core"/>
    <property type="match status" value="1"/>
</dbReference>
<name>A0A1H7WKZ0_9GAMM</name>
<accession>A0A1H7WKZ0</accession>
<sequence>MKSTSSETDLARLLQRFFYQRLQQQQHLSARTVASYRDSFRLLFRFAEQHLGRDVSTLCLHDLDASLVLAFLDHLETHRHNCIRSRNARFAAIRAFLHYVALQEPTLLAQVQRVLAIPMKRFERPLVGFLSRDEMEAILAAPDASTWTGQRDHLLFLLLYNTGARVSELISIRRGDVDTQHAQAVQLHGKGRKERVAPLWKRTVHKLDEWMATLSSDKTQPILLNRGGQAMSRSGVEQRLQLAVSQAAAHCPSLKDRRVSPHVIRHTTAMHLLQSGVDLAVIALWLGHEQVTTTHQYLEADLDMKERALASLQPPETMTPRFVPKPDVLAFLDSL</sequence>
<evidence type="ECO:0000256" key="2">
    <source>
        <dbReference type="ARBA" id="ARBA00022908"/>
    </source>
</evidence>
<reference evidence="9" key="1">
    <citation type="submission" date="2016-10" db="EMBL/GenBank/DDBJ databases">
        <authorList>
            <person name="Varghese N."/>
            <person name="Submissions S."/>
        </authorList>
    </citation>
    <scope>NUCLEOTIDE SEQUENCE [LARGE SCALE GENOMIC DNA]</scope>
    <source>
        <strain evidence="9">CGMCC 1.9150</strain>
    </source>
</reference>
<dbReference type="PROSITE" id="PS51898">
    <property type="entry name" value="TYR_RECOMBINASE"/>
    <property type="match status" value="1"/>
</dbReference>
<dbReference type="InterPro" id="IPR011010">
    <property type="entry name" value="DNA_brk_join_enz"/>
</dbReference>
<dbReference type="OrthoDB" id="5391994at2"/>
<dbReference type="InterPro" id="IPR013762">
    <property type="entry name" value="Integrase-like_cat_sf"/>
</dbReference>
<dbReference type="PANTHER" id="PTHR30349">
    <property type="entry name" value="PHAGE INTEGRASE-RELATED"/>
    <property type="match status" value="1"/>
</dbReference>
<organism evidence="8 9">
    <name type="scientific">Halomonas daqiaonensis</name>
    <dbReference type="NCBI Taxonomy" id="650850"/>
    <lineage>
        <taxon>Bacteria</taxon>
        <taxon>Pseudomonadati</taxon>
        <taxon>Pseudomonadota</taxon>
        <taxon>Gammaproteobacteria</taxon>
        <taxon>Oceanospirillales</taxon>
        <taxon>Halomonadaceae</taxon>
        <taxon>Halomonas</taxon>
    </lineage>
</organism>
<evidence type="ECO:0000259" key="6">
    <source>
        <dbReference type="PROSITE" id="PS51898"/>
    </source>
</evidence>
<dbReference type="SUPFAM" id="SSF56349">
    <property type="entry name" value="DNA breaking-rejoining enzymes"/>
    <property type="match status" value="1"/>
</dbReference>
<evidence type="ECO:0000259" key="7">
    <source>
        <dbReference type="PROSITE" id="PS51900"/>
    </source>
</evidence>
<dbReference type="GO" id="GO:0006310">
    <property type="term" value="P:DNA recombination"/>
    <property type="evidence" value="ECO:0007669"/>
    <property type="project" value="UniProtKB-KW"/>
</dbReference>